<evidence type="ECO:0000313" key="14">
    <source>
        <dbReference type="Proteomes" id="UP000442535"/>
    </source>
</evidence>
<dbReference type="UniPathway" id="UPA00064">
    <property type="reaction ID" value="UER00091"/>
</dbReference>
<dbReference type="EMBL" id="VUMY01000001">
    <property type="protein sequence ID" value="MST48812.1"/>
    <property type="molecule type" value="Genomic_DNA"/>
</dbReference>
<dbReference type="GO" id="GO:0019288">
    <property type="term" value="P:isopentenyl diphosphate biosynthetic process, methylerythritol 4-phosphate pathway"/>
    <property type="evidence" value="ECO:0007669"/>
    <property type="project" value="TreeGrafter"/>
</dbReference>
<dbReference type="PROSITE" id="PS00801">
    <property type="entry name" value="TRANSKETOLASE_1"/>
    <property type="match status" value="1"/>
</dbReference>
<reference evidence="13 14" key="1">
    <citation type="submission" date="2019-08" db="EMBL/GenBank/DDBJ databases">
        <title>In-depth cultivation of the pig gut microbiome towards novel bacterial diversity and tailored functional studies.</title>
        <authorList>
            <person name="Wylensek D."/>
            <person name="Hitch T.C.A."/>
            <person name="Clavel T."/>
        </authorList>
    </citation>
    <scope>NUCLEOTIDE SEQUENCE [LARGE SCALE GENOMIC DNA]</scope>
    <source>
        <strain evidence="13 14">RF-GAM-744-WT-7</strain>
    </source>
</reference>
<dbReference type="InterPro" id="IPR049557">
    <property type="entry name" value="Transketolase_CS"/>
</dbReference>
<dbReference type="PROSITE" id="PS00802">
    <property type="entry name" value="TRANSKETOLASE_2"/>
    <property type="match status" value="1"/>
</dbReference>
<evidence type="ECO:0000256" key="4">
    <source>
        <dbReference type="ARBA" id="ARBA00022679"/>
    </source>
</evidence>
<feature type="binding site" evidence="10">
    <location>
        <position position="308"/>
    </location>
    <ligand>
        <name>thiamine diphosphate</name>
        <dbReference type="ChEBI" id="CHEBI:58937"/>
    </ligand>
</feature>
<evidence type="ECO:0000256" key="6">
    <source>
        <dbReference type="ARBA" id="ARBA00022842"/>
    </source>
</evidence>
<evidence type="ECO:0000256" key="11">
    <source>
        <dbReference type="SAM" id="MobiDB-lite"/>
    </source>
</evidence>
<dbReference type="SMART" id="SM00861">
    <property type="entry name" value="Transket_pyr"/>
    <property type="match status" value="1"/>
</dbReference>
<comment type="pathway">
    <text evidence="1 10">Metabolic intermediate biosynthesis; 1-deoxy-D-xylulose 5-phosphate biosynthesis; 1-deoxy-D-xylulose 5-phosphate from D-glyceraldehyde 3-phosphate and pyruvate: step 1/1.</text>
</comment>
<accession>A0A7K0K012</accession>
<dbReference type="SUPFAM" id="SSF52922">
    <property type="entry name" value="TK C-terminal domain-like"/>
    <property type="match status" value="1"/>
</dbReference>
<feature type="compositionally biased region" description="Polar residues" evidence="11">
    <location>
        <begin position="521"/>
        <end position="547"/>
    </location>
</feature>
<keyword evidence="4 10" id="KW-0808">Transferase</keyword>
<proteinExistence type="inferred from homology"/>
<dbReference type="InterPro" id="IPR020826">
    <property type="entry name" value="Transketolase_BS"/>
</dbReference>
<dbReference type="GO" id="GO:0009228">
    <property type="term" value="P:thiamine biosynthetic process"/>
    <property type="evidence" value="ECO:0007669"/>
    <property type="project" value="UniProtKB-UniRule"/>
</dbReference>
<dbReference type="GO" id="GO:0005829">
    <property type="term" value="C:cytosol"/>
    <property type="evidence" value="ECO:0007669"/>
    <property type="project" value="TreeGrafter"/>
</dbReference>
<keyword evidence="9 10" id="KW-0414">Isoprene biosynthesis</keyword>
<dbReference type="PANTHER" id="PTHR43322:SF5">
    <property type="entry name" value="1-DEOXY-D-XYLULOSE-5-PHOSPHATE SYNTHASE, CHLOROPLASTIC"/>
    <property type="match status" value="1"/>
</dbReference>
<comment type="caution">
    <text evidence="13">The sequence shown here is derived from an EMBL/GenBank/DDBJ whole genome shotgun (WGS) entry which is preliminary data.</text>
</comment>
<evidence type="ECO:0000256" key="10">
    <source>
        <dbReference type="HAMAP-Rule" id="MF_00315"/>
    </source>
</evidence>
<name>A0A7K0K012_9ACTO</name>
<dbReference type="GO" id="GO:0000287">
    <property type="term" value="F:magnesium ion binding"/>
    <property type="evidence" value="ECO:0007669"/>
    <property type="project" value="UniProtKB-UniRule"/>
</dbReference>
<dbReference type="InterPro" id="IPR005477">
    <property type="entry name" value="Dxylulose-5-P_synthase"/>
</dbReference>
<evidence type="ECO:0000259" key="12">
    <source>
        <dbReference type="SMART" id="SM00861"/>
    </source>
</evidence>
<feature type="binding site" evidence="10">
    <location>
        <begin position="166"/>
        <end position="167"/>
    </location>
    <ligand>
        <name>thiamine diphosphate</name>
        <dbReference type="ChEBI" id="CHEBI:58937"/>
    </ligand>
</feature>
<keyword evidence="7 10" id="KW-0784">Thiamine biosynthesis</keyword>
<dbReference type="Pfam" id="PF02779">
    <property type="entry name" value="Transket_pyr"/>
    <property type="match status" value="1"/>
</dbReference>
<dbReference type="InterPro" id="IPR009014">
    <property type="entry name" value="Transketo_C/PFOR_II"/>
</dbReference>
<dbReference type="CDD" id="cd02007">
    <property type="entry name" value="TPP_DXS"/>
    <property type="match status" value="1"/>
</dbReference>
<dbReference type="Pfam" id="PF02780">
    <property type="entry name" value="Transketolase_C"/>
    <property type="match status" value="1"/>
</dbReference>
<comment type="subunit">
    <text evidence="3 10">Homodimer.</text>
</comment>
<evidence type="ECO:0000256" key="3">
    <source>
        <dbReference type="ARBA" id="ARBA00011738"/>
    </source>
</evidence>
<evidence type="ECO:0000256" key="7">
    <source>
        <dbReference type="ARBA" id="ARBA00022977"/>
    </source>
</evidence>
<dbReference type="Pfam" id="PF13292">
    <property type="entry name" value="DXP_synthase_N"/>
    <property type="match status" value="1"/>
</dbReference>
<evidence type="ECO:0000256" key="1">
    <source>
        <dbReference type="ARBA" id="ARBA00004980"/>
    </source>
</evidence>
<feature type="binding site" evidence="10">
    <location>
        <position position="195"/>
    </location>
    <ligand>
        <name>Mg(2+)</name>
        <dbReference type="ChEBI" id="CHEBI:18420"/>
    </ligand>
</feature>
<dbReference type="CDD" id="cd07033">
    <property type="entry name" value="TPP_PYR_DXS_TK_like"/>
    <property type="match status" value="1"/>
</dbReference>
<feature type="binding site" evidence="10">
    <location>
        <position position="195"/>
    </location>
    <ligand>
        <name>thiamine diphosphate</name>
        <dbReference type="ChEBI" id="CHEBI:58937"/>
    </ligand>
</feature>
<feature type="binding site" evidence="10">
    <location>
        <position position="165"/>
    </location>
    <ligand>
        <name>Mg(2+)</name>
        <dbReference type="ChEBI" id="CHEBI:18420"/>
    </ligand>
</feature>
<dbReference type="RefSeq" id="WP_154542821.1">
    <property type="nucleotide sequence ID" value="NZ_VUMY01000001.1"/>
</dbReference>
<keyword evidence="8 10" id="KW-0786">Thiamine pyrophosphate</keyword>
<feature type="region of interest" description="Disordered" evidence="11">
    <location>
        <begin position="517"/>
        <end position="549"/>
    </location>
</feature>
<keyword evidence="5 10" id="KW-0479">Metal-binding</keyword>
<dbReference type="SUPFAM" id="SSF52518">
    <property type="entry name" value="Thiamin diphosphate-binding fold (THDP-binding)"/>
    <property type="match status" value="2"/>
</dbReference>
<dbReference type="HAMAP" id="MF_00315">
    <property type="entry name" value="DXP_synth"/>
    <property type="match status" value="1"/>
</dbReference>
<dbReference type="InterPro" id="IPR005475">
    <property type="entry name" value="Transketolase-like_Pyr-bd"/>
</dbReference>
<comment type="function">
    <text evidence="10">Catalyzes the acyloin condensation reaction between C atoms 2 and 3 of pyruvate and glyceraldehyde 3-phosphate to yield 1-deoxy-D-xylulose-5-phosphate (DXP).</text>
</comment>
<dbReference type="Gene3D" id="3.40.50.920">
    <property type="match status" value="1"/>
</dbReference>
<feature type="binding site" evidence="10">
    <location>
        <begin position="134"/>
        <end position="136"/>
    </location>
    <ligand>
        <name>thiamine diphosphate</name>
        <dbReference type="ChEBI" id="CHEBI:58937"/>
    </ligand>
</feature>
<dbReference type="InterPro" id="IPR033248">
    <property type="entry name" value="Transketolase_C"/>
</dbReference>
<sequence length="680" mass="73115">MKESQNPEKREHHTETSSFPALKILPLIKTPRDLQKLNHRQLDRLAGEIRRFLVQSVAQTGGHLGPNLGVVELTIALHRIFDVSRDVFVFDTGHQTYVHKLLTGRQDFSHLRQRGGLSGYPSRAESDTDVLENSHASASLAWADGIARANRLAGRPGWVVAVIGDGAFTGGMAWEALNNIAAENEGRLLIVLNDNGRSYAPTIGGLAHHLDALRVTPQYEKALKWGKQTLRGSGPVGNLVYSGLHAAKAGLRDMVSPAEGALFDELGITYTGPVDGHDIAALEFSFTRVLASTKPVLIHVITQKGRGYTPAETNISDHFHAIGRIHPETGLPIDPERFEWTQVFADEILHLARRDEKIVALTAAMLQPVGLLPFKKQFPNRVFDVGIAEADAMATAAGLAYGGYHPVFAVYSTFLNRAYDQLLMDVALHHAGVTICEDRSGVTGSDGASHNGVWDIALAATVPGLRLAAPRDEATLRDELGEAVLVDNAPTIVRYPKGSLPDPIPALRREGSMDVLWESPAGSSAGDSTRASQSNAEDGATDTQSRGSGAEAAPRLLIAATGAFAKLGMDVGESLAGDFNVKVIDPRWLLPVASDLVRASAGYDWVVTLEDGLVDGGFGSQIRNRLAESNVFTPVLSYGIPKQFLSHATRGEILEELGLTSEALVDSIRSRTGVLSVQKA</sequence>
<dbReference type="GO" id="GO:0016114">
    <property type="term" value="P:terpenoid biosynthetic process"/>
    <property type="evidence" value="ECO:0007669"/>
    <property type="project" value="UniProtKB-UniRule"/>
</dbReference>
<keyword evidence="14" id="KW-1185">Reference proteome</keyword>
<comment type="catalytic activity">
    <reaction evidence="10">
        <text>D-glyceraldehyde 3-phosphate + pyruvate + H(+) = 1-deoxy-D-xylulose 5-phosphate + CO2</text>
        <dbReference type="Rhea" id="RHEA:12605"/>
        <dbReference type="ChEBI" id="CHEBI:15361"/>
        <dbReference type="ChEBI" id="CHEBI:15378"/>
        <dbReference type="ChEBI" id="CHEBI:16526"/>
        <dbReference type="ChEBI" id="CHEBI:57792"/>
        <dbReference type="ChEBI" id="CHEBI:59776"/>
        <dbReference type="EC" id="2.2.1.7"/>
    </reaction>
</comment>
<evidence type="ECO:0000313" key="13">
    <source>
        <dbReference type="EMBL" id="MST48812.1"/>
    </source>
</evidence>
<evidence type="ECO:0000256" key="9">
    <source>
        <dbReference type="ARBA" id="ARBA00023229"/>
    </source>
</evidence>
<comment type="cofactor">
    <cofactor evidence="10">
        <name>Mg(2+)</name>
        <dbReference type="ChEBI" id="CHEBI:18420"/>
    </cofactor>
    <text evidence="10">Binds 1 Mg(2+) ion per subunit.</text>
</comment>
<dbReference type="NCBIfam" id="TIGR00204">
    <property type="entry name" value="dxs"/>
    <property type="match status" value="1"/>
</dbReference>
<feature type="domain" description="Transketolase-like pyrimidine-binding" evidence="12">
    <location>
        <begin position="338"/>
        <end position="502"/>
    </location>
</feature>
<evidence type="ECO:0000256" key="2">
    <source>
        <dbReference type="ARBA" id="ARBA00011081"/>
    </source>
</evidence>
<organism evidence="13 14">
    <name type="scientific">Mobiluncus porci</name>
    <dbReference type="NCBI Taxonomy" id="2652278"/>
    <lineage>
        <taxon>Bacteria</taxon>
        <taxon>Bacillati</taxon>
        <taxon>Actinomycetota</taxon>
        <taxon>Actinomycetes</taxon>
        <taxon>Actinomycetales</taxon>
        <taxon>Actinomycetaceae</taxon>
        <taxon>Mobiluncus</taxon>
    </lineage>
</organism>
<feature type="binding site" evidence="10">
    <location>
        <position position="389"/>
    </location>
    <ligand>
        <name>thiamine diphosphate</name>
        <dbReference type="ChEBI" id="CHEBI:58937"/>
    </ligand>
</feature>
<keyword evidence="6 10" id="KW-0460">Magnesium</keyword>
<evidence type="ECO:0000256" key="5">
    <source>
        <dbReference type="ARBA" id="ARBA00022723"/>
    </source>
</evidence>
<dbReference type="PANTHER" id="PTHR43322">
    <property type="entry name" value="1-D-DEOXYXYLULOSE 5-PHOSPHATE SYNTHASE-RELATED"/>
    <property type="match status" value="1"/>
</dbReference>
<gene>
    <name evidence="10 13" type="primary">dxs</name>
    <name evidence="13" type="ORF">FYJ63_00805</name>
</gene>
<protein>
    <recommendedName>
        <fullName evidence="10">1-deoxy-D-xylulose-5-phosphate synthase</fullName>
        <ecNumber evidence="10">2.2.1.7</ecNumber>
    </recommendedName>
    <alternativeName>
        <fullName evidence="10">1-deoxyxylulose-5-phosphate synthase</fullName>
        <shortName evidence="10">DXP synthase</shortName>
        <shortName evidence="10">DXPS</shortName>
    </alternativeName>
</protein>
<dbReference type="Proteomes" id="UP000442535">
    <property type="component" value="Unassembled WGS sequence"/>
</dbReference>
<evidence type="ECO:0000256" key="8">
    <source>
        <dbReference type="ARBA" id="ARBA00023052"/>
    </source>
</evidence>
<dbReference type="InterPro" id="IPR029061">
    <property type="entry name" value="THDP-binding"/>
</dbReference>
<dbReference type="Gene3D" id="3.40.50.970">
    <property type="match status" value="2"/>
</dbReference>
<feature type="binding site" evidence="10">
    <location>
        <position position="94"/>
    </location>
    <ligand>
        <name>thiamine diphosphate</name>
        <dbReference type="ChEBI" id="CHEBI:58937"/>
    </ligand>
</feature>
<dbReference type="NCBIfam" id="NF003933">
    <property type="entry name" value="PRK05444.2-2"/>
    <property type="match status" value="1"/>
</dbReference>
<dbReference type="GO" id="GO:0030976">
    <property type="term" value="F:thiamine pyrophosphate binding"/>
    <property type="evidence" value="ECO:0007669"/>
    <property type="project" value="UniProtKB-UniRule"/>
</dbReference>
<comment type="cofactor">
    <cofactor evidence="10">
        <name>thiamine diphosphate</name>
        <dbReference type="ChEBI" id="CHEBI:58937"/>
    </cofactor>
    <text evidence="10">Binds 1 thiamine pyrophosphate per subunit.</text>
</comment>
<comment type="similarity">
    <text evidence="2 10">Belongs to the transketolase family. DXPS subfamily.</text>
</comment>
<dbReference type="EC" id="2.2.1.7" evidence="10"/>
<dbReference type="AlphaFoldDB" id="A0A7K0K012"/>
<dbReference type="GO" id="GO:0008661">
    <property type="term" value="F:1-deoxy-D-xylulose-5-phosphate synthase activity"/>
    <property type="evidence" value="ECO:0007669"/>
    <property type="project" value="UniProtKB-UniRule"/>
</dbReference>